<dbReference type="InterPro" id="IPR017972">
    <property type="entry name" value="Cyt_P450_CS"/>
</dbReference>
<accession>A0A4S8M7Q9</accession>
<dbReference type="PANTHER" id="PTHR46300">
    <property type="entry name" value="P450, PUTATIVE (EUROFUNG)-RELATED-RELATED"/>
    <property type="match status" value="1"/>
</dbReference>
<keyword evidence="8 10" id="KW-0503">Monooxygenase</keyword>
<dbReference type="PRINTS" id="PR00463">
    <property type="entry name" value="EP450I"/>
</dbReference>
<name>A0A4S8M7Q9_DENBC</name>
<keyword evidence="4 9" id="KW-0349">Heme</keyword>
<dbReference type="Gene3D" id="1.10.630.10">
    <property type="entry name" value="Cytochrome P450"/>
    <property type="match status" value="1"/>
</dbReference>
<keyword evidence="5 9" id="KW-0479">Metal-binding</keyword>
<dbReference type="EMBL" id="ML179137">
    <property type="protein sequence ID" value="THU98377.1"/>
    <property type="molecule type" value="Genomic_DNA"/>
</dbReference>
<evidence type="ECO:0000256" key="6">
    <source>
        <dbReference type="ARBA" id="ARBA00023002"/>
    </source>
</evidence>
<protein>
    <submittedName>
        <fullName evidence="11">Cytochrome P450</fullName>
    </submittedName>
</protein>
<gene>
    <name evidence="11" type="ORF">K435DRAFT_720873</name>
</gene>
<dbReference type="PROSITE" id="PS00086">
    <property type="entry name" value="CYTOCHROME_P450"/>
    <property type="match status" value="1"/>
</dbReference>
<proteinExistence type="inferred from homology"/>
<dbReference type="GO" id="GO:0004497">
    <property type="term" value="F:monooxygenase activity"/>
    <property type="evidence" value="ECO:0007669"/>
    <property type="project" value="UniProtKB-KW"/>
</dbReference>
<dbReference type="OrthoDB" id="2789670at2759"/>
<evidence type="ECO:0000256" key="8">
    <source>
        <dbReference type="ARBA" id="ARBA00023033"/>
    </source>
</evidence>
<dbReference type="GO" id="GO:0020037">
    <property type="term" value="F:heme binding"/>
    <property type="evidence" value="ECO:0007669"/>
    <property type="project" value="InterPro"/>
</dbReference>
<comment type="similarity">
    <text evidence="3 10">Belongs to the cytochrome P450 family.</text>
</comment>
<keyword evidence="6 10" id="KW-0560">Oxidoreductase</keyword>
<dbReference type="GO" id="GO:0016705">
    <property type="term" value="F:oxidoreductase activity, acting on paired donors, with incorporation or reduction of molecular oxygen"/>
    <property type="evidence" value="ECO:0007669"/>
    <property type="project" value="InterPro"/>
</dbReference>
<comment type="cofactor">
    <cofactor evidence="1 9">
        <name>heme</name>
        <dbReference type="ChEBI" id="CHEBI:30413"/>
    </cofactor>
</comment>
<evidence type="ECO:0000313" key="11">
    <source>
        <dbReference type="EMBL" id="THU98377.1"/>
    </source>
</evidence>
<comment type="pathway">
    <text evidence="2">Secondary metabolite biosynthesis.</text>
</comment>
<dbReference type="InterPro" id="IPR050364">
    <property type="entry name" value="Cytochrome_P450_fung"/>
</dbReference>
<evidence type="ECO:0000256" key="3">
    <source>
        <dbReference type="ARBA" id="ARBA00010617"/>
    </source>
</evidence>
<organism evidence="11 12">
    <name type="scientific">Dendrothele bispora (strain CBS 962.96)</name>
    <dbReference type="NCBI Taxonomy" id="1314807"/>
    <lineage>
        <taxon>Eukaryota</taxon>
        <taxon>Fungi</taxon>
        <taxon>Dikarya</taxon>
        <taxon>Basidiomycota</taxon>
        <taxon>Agaricomycotina</taxon>
        <taxon>Agaricomycetes</taxon>
        <taxon>Agaricomycetidae</taxon>
        <taxon>Agaricales</taxon>
        <taxon>Agaricales incertae sedis</taxon>
        <taxon>Dendrothele</taxon>
    </lineage>
</organism>
<evidence type="ECO:0000256" key="4">
    <source>
        <dbReference type="ARBA" id="ARBA00022617"/>
    </source>
</evidence>
<dbReference type="CDD" id="cd11065">
    <property type="entry name" value="CYP64-like"/>
    <property type="match status" value="1"/>
</dbReference>
<dbReference type="PRINTS" id="PR00385">
    <property type="entry name" value="P450"/>
</dbReference>
<dbReference type="InterPro" id="IPR036396">
    <property type="entry name" value="Cyt_P450_sf"/>
</dbReference>
<evidence type="ECO:0000256" key="2">
    <source>
        <dbReference type="ARBA" id="ARBA00005179"/>
    </source>
</evidence>
<dbReference type="Proteomes" id="UP000297245">
    <property type="component" value="Unassembled WGS sequence"/>
</dbReference>
<keyword evidence="12" id="KW-1185">Reference proteome</keyword>
<feature type="binding site" description="axial binding residue" evidence="9">
    <location>
        <position position="446"/>
    </location>
    <ligand>
        <name>heme</name>
        <dbReference type="ChEBI" id="CHEBI:30413"/>
    </ligand>
    <ligandPart>
        <name>Fe</name>
        <dbReference type="ChEBI" id="CHEBI:18248"/>
    </ligandPart>
</feature>
<sequence>MFLSSTELKKLVQLIVLPIAIIILTRLIRGKRPGRAPLPPGPRGLPIIGNLLNGPPDFPWLAFSKWSEKYNSDIVSFTIAGTTTVVLNSQEAAAELVEKRSRIYSSRPPAPMLRDLWDWAFSFQPYGSAWQERRTCFVKEFNVSQPERHQPQEIKAVMTLLENLIHSPDDFSAHLRHMAGAIIMEVTYGIDVLPRGDPYVESANRASDGPIQAGIPGTFWVDYLPILKYVPDWFPGASFKTKAKVWKRYALEMVEKPYREVKDQMADGSVNPCFVYNCLQNINSEKDVGHQEKIIQEAAGTMYLAGTDTTVAALRSFFLAMVCYPSVQRKAQEELDRVVGHGRLPNHNDKPDLPYITAIMYEVLRTQPVNPLGLAHYTTEDDYYKGYFIPKNSVVHANGWAILHDKEMYPDPDAFNPSRWLTPDGSAINTQLRDVTSNFGFGRRICPGMHMAFSSIWITIASVLSTFNISEKVGKDGKVIGISPEYESSLQNRPVPFECSIKPRTHEHERLIRTLSTLLPERRM</sequence>
<evidence type="ECO:0000256" key="1">
    <source>
        <dbReference type="ARBA" id="ARBA00001971"/>
    </source>
</evidence>
<dbReference type="PANTHER" id="PTHR46300:SF7">
    <property type="entry name" value="P450, PUTATIVE (EUROFUNG)-RELATED"/>
    <property type="match status" value="1"/>
</dbReference>
<evidence type="ECO:0000256" key="10">
    <source>
        <dbReference type="RuleBase" id="RU000461"/>
    </source>
</evidence>
<evidence type="ECO:0000256" key="7">
    <source>
        <dbReference type="ARBA" id="ARBA00023004"/>
    </source>
</evidence>
<dbReference type="InterPro" id="IPR001128">
    <property type="entry name" value="Cyt_P450"/>
</dbReference>
<dbReference type="InterPro" id="IPR002401">
    <property type="entry name" value="Cyt_P450_E_grp-I"/>
</dbReference>
<evidence type="ECO:0000256" key="9">
    <source>
        <dbReference type="PIRSR" id="PIRSR602401-1"/>
    </source>
</evidence>
<dbReference type="AlphaFoldDB" id="A0A4S8M7Q9"/>
<dbReference type="Pfam" id="PF00067">
    <property type="entry name" value="p450"/>
    <property type="match status" value="1"/>
</dbReference>
<evidence type="ECO:0000313" key="12">
    <source>
        <dbReference type="Proteomes" id="UP000297245"/>
    </source>
</evidence>
<dbReference type="SUPFAM" id="SSF48264">
    <property type="entry name" value="Cytochrome P450"/>
    <property type="match status" value="1"/>
</dbReference>
<dbReference type="GO" id="GO:0005506">
    <property type="term" value="F:iron ion binding"/>
    <property type="evidence" value="ECO:0007669"/>
    <property type="project" value="InterPro"/>
</dbReference>
<reference evidence="11 12" key="1">
    <citation type="journal article" date="2019" name="Nat. Ecol. Evol.">
        <title>Megaphylogeny resolves global patterns of mushroom evolution.</title>
        <authorList>
            <person name="Varga T."/>
            <person name="Krizsan K."/>
            <person name="Foldi C."/>
            <person name="Dima B."/>
            <person name="Sanchez-Garcia M."/>
            <person name="Sanchez-Ramirez S."/>
            <person name="Szollosi G.J."/>
            <person name="Szarkandi J.G."/>
            <person name="Papp V."/>
            <person name="Albert L."/>
            <person name="Andreopoulos W."/>
            <person name="Angelini C."/>
            <person name="Antonin V."/>
            <person name="Barry K.W."/>
            <person name="Bougher N.L."/>
            <person name="Buchanan P."/>
            <person name="Buyck B."/>
            <person name="Bense V."/>
            <person name="Catcheside P."/>
            <person name="Chovatia M."/>
            <person name="Cooper J."/>
            <person name="Damon W."/>
            <person name="Desjardin D."/>
            <person name="Finy P."/>
            <person name="Geml J."/>
            <person name="Haridas S."/>
            <person name="Hughes K."/>
            <person name="Justo A."/>
            <person name="Karasinski D."/>
            <person name="Kautmanova I."/>
            <person name="Kiss B."/>
            <person name="Kocsube S."/>
            <person name="Kotiranta H."/>
            <person name="LaButti K.M."/>
            <person name="Lechner B.E."/>
            <person name="Liimatainen K."/>
            <person name="Lipzen A."/>
            <person name="Lukacs Z."/>
            <person name="Mihaltcheva S."/>
            <person name="Morgado L.N."/>
            <person name="Niskanen T."/>
            <person name="Noordeloos M.E."/>
            <person name="Ohm R.A."/>
            <person name="Ortiz-Santana B."/>
            <person name="Ovrebo C."/>
            <person name="Racz N."/>
            <person name="Riley R."/>
            <person name="Savchenko A."/>
            <person name="Shiryaev A."/>
            <person name="Soop K."/>
            <person name="Spirin V."/>
            <person name="Szebenyi C."/>
            <person name="Tomsovsky M."/>
            <person name="Tulloss R.E."/>
            <person name="Uehling J."/>
            <person name="Grigoriev I.V."/>
            <person name="Vagvolgyi C."/>
            <person name="Papp T."/>
            <person name="Martin F.M."/>
            <person name="Miettinen O."/>
            <person name="Hibbett D.S."/>
            <person name="Nagy L.G."/>
        </authorList>
    </citation>
    <scope>NUCLEOTIDE SEQUENCE [LARGE SCALE GENOMIC DNA]</scope>
    <source>
        <strain evidence="11 12">CBS 962.96</strain>
    </source>
</reference>
<keyword evidence="7 9" id="KW-0408">Iron</keyword>
<evidence type="ECO:0000256" key="5">
    <source>
        <dbReference type="ARBA" id="ARBA00022723"/>
    </source>
</evidence>